<evidence type="ECO:0000313" key="2">
    <source>
        <dbReference type="Proteomes" id="UP001166293"/>
    </source>
</evidence>
<protein>
    <submittedName>
        <fullName evidence="1">Nucleoside/nucleotide kinase family protein</fullName>
    </submittedName>
</protein>
<evidence type="ECO:0000313" key="1">
    <source>
        <dbReference type="EMBL" id="MBV2359636.1"/>
    </source>
</evidence>
<comment type="caution">
    <text evidence="1">The sequence shown here is derived from an EMBL/GenBank/DDBJ whole genome shotgun (WGS) entry which is preliminary data.</text>
</comment>
<accession>A0ABS6N6K1</accession>
<keyword evidence="1" id="KW-0418">Kinase</keyword>
<dbReference type="GO" id="GO:0016301">
    <property type="term" value="F:kinase activity"/>
    <property type="evidence" value="ECO:0007669"/>
    <property type="project" value="UniProtKB-KW"/>
</dbReference>
<dbReference type="Pfam" id="PF03308">
    <property type="entry name" value="MeaB"/>
    <property type="match status" value="1"/>
</dbReference>
<sequence>MANAVETMAEAVLAQPAQGRRRLVAVVGAPGSGKSTLAGQLRYALRERGETARVVPMDGFHLDNATLQERGHLDRKGAPWTFDVAGFVDLCKRLKTDDQVTFPEFDRDTDNVIADAGEIGPGDSTVIVEGNYLLYDEDGWRDLAPLWDMSIRLIVPMEDLERRLTERWTGLGLDAQTTRQKVLGNDLPNAKLVYTHALPATHGLRPPETQAAQNS</sequence>
<dbReference type="EMBL" id="JAHRWL010000001">
    <property type="protein sequence ID" value="MBV2359636.1"/>
    <property type="molecule type" value="Genomic_DNA"/>
</dbReference>
<dbReference type="Proteomes" id="UP001166293">
    <property type="component" value="Unassembled WGS sequence"/>
</dbReference>
<keyword evidence="1" id="KW-0808">Transferase</keyword>
<reference evidence="1" key="1">
    <citation type="submission" date="2021-06" db="EMBL/GenBank/DDBJ databases">
        <title>Thalassococcus sp. CAU 1522 isolated from sea sand, Republic of Korea.</title>
        <authorList>
            <person name="Kim W."/>
        </authorList>
    </citation>
    <scope>NUCLEOTIDE SEQUENCE</scope>
    <source>
        <strain evidence="1">CAU 1522</strain>
    </source>
</reference>
<proteinExistence type="predicted"/>
<dbReference type="PANTHER" id="PTHR10285">
    <property type="entry name" value="URIDINE KINASE"/>
    <property type="match status" value="1"/>
</dbReference>
<dbReference type="RefSeq" id="WP_217777434.1">
    <property type="nucleotide sequence ID" value="NZ_JAHRWL010000001.1"/>
</dbReference>
<organism evidence="1 2">
    <name type="scientific">Thalassococcus arenae</name>
    <dbReference type="NCBI Taxonomy" id="2851652"/>
    <lineage>
        <taxon>Bacteria</taxon>
        <taxon>Pseudomonadati</taxon>
        <taxon>Pseudomonadota</taxon>
        <taxon>Alphaproteobacteria</taxon>
        <taxon>Rhodobacterales</taxon>
        <taxon>Roseobacteraceae</taxon>
        <taxon>Thalassococcus</taxon>
    </lineage>
</organism>
<keyword evidence="2" id="KW-1185">Reference proteome</keyword>
<gene>
    <name evidence="1" type="ORF">KUH32_07610</name>
</gene>
<name>A0ABS6N6K1_9RHOB</name>